<dbReference type="Pfam" id="PF23948">
    <property type="entry name" value="ARM_5"/>
    <property type="match status" value="1"/>
</dbReference>
<dbReference type="EMBL" id="QKWP01000167">
    <property type="protein sequence ID" value="RIB25615.1"/>
    <property type="molecule type" value="Genomic_DNA"/>
</dbReference>
<dbReference type="AlphaFoldDB" id="A0A397VSS5"/>
<accession>A0A397VSS5</accession>
<proteinExistence type="predicted"/>
<dbReference type="SUPFAM" id="SSF48452">
    <property type="entry name" value="TPR-like"/>
    <property type="match status" value="1"/>
</dbReference>
<evidence type="ECO:0000259" key="1">
    <source>
        <dbReference type="Pfam" id="PF23948"/>
    </source>
</evidence>
<protein>
    <recommendedName>
        <fullName evidence="1">Arm-like repeat domain-containing protein</fullName>
    </recommendedName>
</protein>
<gene>
    <name evidence="2" type="ORF">C2G38_2165421</name>
</gene>
<name>A0A397VSS5_9GLOM</name>
<dbReference type="OrthoDB" id="2422986at2759"/>
<evidence type="ECO:0000313" key="2">
    <source>
        <dbReference type="EMBL" id="RIB25615.1"/>
    </source>
</evidence>
<sequence>MEASQNNYLQEARNWRSKNDYLKAQSAYKKAVKEFKAAMYNAENSKIKEIRDILAKVYTEYGDVLKDANQFTEAKKRYDKAKKWESNQLLTSKTTKNALILNSTAGISYTPSLKIQFVPEDMISKFFKKNSVVPSLKNDLLLTNIGNPRDTKQLVYALQQRNITPEQKKRLRNLAQNIIEEFANHQIKSSEIVREVVELACLPDGNEEKEIYRMLLDQIIEAIRKANLLHLPLLKGLSHVIRHANPSHLEHDDLVRILKILNEQSKNIHSQGKNDQQFEMIKTLAQLLDAMADCEVKGLDREELYKPLYDDLKRLSKDSSNPELSYQASYACQALLCIPNNESPWKALVRRGILILNGVVKITSTVKNIDPKLLPEIINDFNEGFEGMKDVALNLIEELTSSTNQLQEGFNILQQGFDINYGRRKQWYWALRYTDLLIQSHKWVSFEQFVFDVPCYQNEKFLWGLCERLRQIETNPDIDADVHEGAHEFLKYIHQNVTHYLGTYSKLFWWNTTPKVQNTFKFPTTLLDRVIAEKFGKSIR</sequence>
<dbReference type="InterPro" id="IPR011990">
    <property type="entry name" value="TPR-like_helical_dom_sf"/>
</dbReference>
<organism evidence="2 3">
    <name type="scientific">Gigaspora rosea</name>
    <dbReference type="NCBI Taxonomy" id="44941"/>
    <lineage>
        <taxon>Eukaryota</taxon>
        <taxon>Fungi</taxon>
        <taxon>Fungi incertae sedis</taxon>
        <taxon>Mucoromycota</taxon>
        <taxon>Glomeromycotina</taxon>
        <taxon>Glomeromycetes</taxon>
        <taxon>Diversisporales</taxon>
        <taxon>Gigasporaceae</taxon>
        <taxon>Gigaspora</taxon>
    </lineage>
</organism>
<dbReference type="InterPro" id="IPR056251">
    <property type="entry name" value="Arm_rpt_dom"/>
</dbReference>
<dbReference type="Proteomes" id="UP000266673">
    <property type="component" value="Unassembled WGS sequence"/>
</dbReference>
<keyword evidence="3" id="KW-1185">Reference proteome</keyword>
<comment type="caution">
    <text evidence="2">The sequence shown here is derived from an EMBL/GenBank/DDBJ whole genome shotgun (WGS) entry which is preliminary data.</text>
</comment>
<reference evidence="2 3" key="1">
    <citation type="submission" date="2018-06" db="EMBL/GenBank/DDBJ databases">
        <title>Comparative genomics reveals the genomic features of Rhizophagus irregularis, R. cerebriforme, R. diaphanum and Gigaspora rosea, and their symbiotic lifestyle signature.</title>
        <authorList>
            <person name="Morin E."/>
            <person name="San Clemente H."/>
            <person name="Chen E.C.H."/>
            <person name="De La Providencia I."/>
            <person name="Hainaut M."/>
            <person name="Kuo A."/>
            <person name="Kohler A."/>
            <person name="Murat C."/>
            <person name="Tang N."/>
            <person name="Roy S."/>
            <person name="Loubradou J."/>
            <person name="Henrissat B."/>
            <person name="Grigoriev I.V."/>
            <person name="Corradi N."/>
            <person name="Roux C."/>
            <person name="Martin F.M."/>
        </authorList>
    </citation>
    <scope>NUCLEOTIDE SEQUENCE [LARGE SCALE GENOMIC DNA]</scope>
    <source>
        <strain evidence="2 3">DAOM 194757</strain>
    </source>
</reference>
<feature type="domain" description="Arm-like repeat" evidence="1">
    <location>
        <begin position="147"/>
        <end position="485"/>
    </location>
</feature>
<evidence type="ECO:0000313" key="3">
    <source>
        <dbReference type="Proteomes" id="UP000266673"/>
    </source>
</evidence>
<dbReference type="SUPFAM" id="SSF48371">
    <property type="entry name" value="ARM repeat"/>
    <property type="match status" value="1"/>
</dbReference>
<dbReference type="InterPro" id="IPR016024">
    <property type="entry name" value="ARM-type_fold"/>
</dbReference>